<proteinExistence type="predicted"/>
<dbReference type="EMBL" id="CAJVPT010036350">
    <property type="protein sequence ID" value="CAG8714229.1"/>
    <property type="molecule type" value="Genomic_DNA"/>
</dbReference>
<accession>A0ACA9PR80</accession>
<evidence type="ECO:0000313" key="1">
    <source>
        <dbReference type="EMBL" id="CAG8714229.1"/>
    </source>
</evidence>
<gene>
    <name evidence="1" type="ORF">ACOLOM_LOCUS10826</name>
</gene>
<reference evidence="1" key="1">
    <citation type="submission" date="2021-06" db="EMBL/GenBank/DDBJ databases">
        <authorList>
            <person name="Kallberg Y."/>
            <person name="Tangrot J."/>
            <person name="Rosling A."/>
        </authorList>
    </citation>
    <scope>NUCLEOTIDE SEQUENCE</scope>
    <source>
        <strain evidence="1">CL356</strain>
    </source>
</reference>
<dbReference type="Proteomes" id="UP000789525">
    <property type="component" value="Unassembled WGS sequence"/>
</dbReference>
<sequence>MEGFQFLESAASGLRKDINALQKSNTQAEIEKNQNIDVIERLTEALDIAHSFQEAQELYIDSLESLA</sequence>
<feature type="non-terminal residue" evidence="1">
    <location>
        <position position="67"/>
    </location>
</feature>
<name>A0ACA9PR80_9GLOM</name>
<evidence type="ECO:0000313" key="2">
    <source>
        <dbReference type="Proteomes" id="UP000789525"/>
    </source>
</evidence>
<keyword evidence="2" id="KW-1185">Reference proteome</keyword>
<organism evidence="1 2">
    <name type="scientific">Acaulospora colombiana</name>
    <dbReference type="NCBI Taxonomy" id="27376"/>
    <lineage>
        <taxon>Eukaryota</taxon>
        <taxon>Fungi</taxon>
        <taxon>Fungi incertae sedis</taxon>
        <taxon>Mucoromycota</taxon>
        <taxon>Glomeromycotina</taxon>
        <taxon>Glomeromycetes</taxon>
        <taxon>Diversisporales</taxon>
        <taxon>Acaulosporaceae</taxon>
        <taxon>Acaulospora</taxon>
    </lineage>
</organism>
<protein>
    <submittedName>
        <fullName evidence="1">9811_t:CDS:1</fullName>
    </submittedName>
</protein>
<comment type="caution">
    <text evidence="1">The sequence shown here is derived from an EMBL/GenBank/DDBJ whole genome shotgun (WGS) entry which is preliminary data.</text>
</comment>